<reference evidence="1" key="1">
    <citation type="journal article" date="2019" name="Science">
        <title>Mutation of a bHLH transcription factor allowed almond domestication.</title>
        <authorList>
            <person name="Sanchez-Perez R."/>
            <person name="Pavan S."/>
            <person name="Mazzeo R."/>
            <person name="Moldovan C."/>
            <person name="Aiese Cigliano R."/>
            <person name="Del Cueto J."/>
            <person name="Ricciardi F."/>
            <person name="Lotti C."/>
            <person name="Ricciardi L."/>
            <person name="Dicenta F."/>
            <person name="Lopez-Marques R.L."/>
            <person name="Lindberg Moller B."/>
        </authorList>
    </citation>
    <scope>NUCLEOTIDE SEQUENCE</scope>
</reference>
<dbReference type="EMBL" id="AP019301">
    <property type="protein sequence ID" value="BBH03781.1"/>
    <property type="molecule type" value="Genomic_DNA"/>
</dbReference>
<protein>
    <submittedName>
        <fullName evidence="1">HXXXD-type acyl-transferase family protein</fullName>
    </submittedName>
</protein>
<gene>
    <name evidence="1" type="ORF">Prudu_014741</name>
</gene>
<evidence type="ECO:0000313" key="1">
    <source>
        <dbReference type="EMBL" id="BBH03781.1"/>
    </source>
</evidence>
<name>A0A4Y1RHK7_PRUDU</name>
<feature type="non-terminal residue" evidence="1">
    <location>
        <position position="1"/>
    </location>
</feature>
<dbReference type="GO" id="GO:0016740">
    <property type="term" value="F:transferase activity"/>
    <property type="evidence" value="ECO:0007669"/>
    <property type="project" value="UniProtKB-KW"/>
</dbReference>
<keyword evidence="1" id="KW-0808">Transferase</keyword>
<dbReference type="AlphaFoldDB" id="A0A4Y1RHK7"/>
<accession>A0A4Y1RHK7</accession>
<sequence length="176" mass="20016">SFVPVFAPPPSLRGFRPLRQNPVFGSFPTSWLGGSHGRTVFVAGHALEAVDFCLGSELQIQPRVQSSCHRFRIGRFHLFYSLRLASIFLACEYLHPLSSGSWVISNGFWIKHWKAKTEHAGPADIFTHILVFTSIFYTVKQLLKGLLMRTRVFIESKPLQRSRKNVSHLYSRASKT</sequence>
<proteinExistence type="predicted"/>
<organism evidence="1">
    <name type="scientific">Prunus dulcis</name>
    <name type="common">Almond</name>
    <name type="synonym">Amygdalus dulcis</name>
    <dbReference type="NCBI Taxonomy" id="3755"/>
    <lineage>
        <taxon>Eukaryota</taxon>
        <taxon>Viridiplantae</taxon>
        <taxon>Streptophyta</taxon>
        <taxon>Embryophyta</taxon>
        <taxon>Tracheophyta</taxon>
        <taxon>Spermatophyta</taxon>
        <taxon>Magnoliopsida</taxon>
        <taxon>eudicotyledons</taxon>
        <taxon>Gunneridae</taxon>
        <taxon>Pentapetalae</taxon>
        <taxon>rosids</taxon>
        <taxon>fabids</taxon>
        <taxon>Rosales</taxon>
        <taxon>Rosaceae</taxon>
        <taxon>Amygdaloideae</taxon>
        <taxon>Amygdaleae</taxon>
        <taxon>Prunus</taxon>
    </lineage>
</organism>